<feature type="compositionally biased region" description="Low complexity" evidence="1">
    <location>
        <begin position="25"/>
        <end position="43"/>
    </location>
</feature>
<dbReference type="Proteomes" id="UP000744769">
    <property type="component" value="Unassembled WGS sequence"/>
</dbReference>
<dbReference type="EMBL" id="JAAOIV010000004">
    <property type="protein sequence ID" value="NHN55535.1"/>
    <property type="molecule type" value="Genomic_DNA"/>
</dbReference>
<feature type="compositionally biased region" description="Low complexity" evidence="1">
    <location>
        <begin position="1"/>
        <end position="18"/>
    </location>
</feature>
<proteinExistence type="predicted"/>
<gene>
    <name evidence="4" type="ORF">G9U51_07040</name>
</gene>
<evidence type="ECO:0000256" key="1">
    <source>
        <dbReference type="SAM" id="MobiDB-lite"/>
    </source>
</evidence>
<accession>A0A967B179</accession>
<feature type="transmembrane region" description="Helical" evidence="2">
    <location>
        <begin position="150"/>
        <end position="170"/>
    </location>
</feature>
<comment type="caution">
    <text evidence="4">The sequence shown here is derived from an EMBL/GenBank/DDBJ whole genome shotgun (WGS) entry which is preliminary data.</text>
</comment>
<dbReference type="AlphaFoldDB" id="A0A967B179"/>
<dbReference type="RefSeq" id="WP_166195249.1">
    <property type="nucleotide sequence ID" value="NZ_JAAOIV010000004.1"/>
</dbReference>
<feature type="transmembrane region" description="Helical" evidence="2">
    <location>
        <begin position="107"/>
        <end position="129"/>
    </location>
</feature>
<evidence type="ECO:0000313" key="4">
    <source>
        <dbReference type="EMBL" id="NHN55535.1"/>
    </source>
</evidence>
<evidence type="ECO:0000259" key="3">
    <source>
        <dbReference type="Pfam" id="PF13828"/>
    </source>
</evidence>
<keyword evidence="2" id="KW-0812">Transmembrane</keyword>
<reference evidence="4" key="1">
    <citation type="submission" date="2020-03" db="EMBL/GenBank/DDBJ databases">
        <title>Draft sequencing of Calidifontibacter sp. DB0510.</title>
        <authorList>
            <person name="Kim D.-U."/>
        </authorList>
    </citation>
    <scope>NUCLEOTIDE SEQUENCE</scope>
    <source>
        <strain evidence="4">DB0510</strain>
    </source>
</reference>
<evidence type="ECO:0000256" key="2">
    <source>
        <dbReference type="SAM" id="Phobius"/>
    </source>
</evidence>
<keyword evidence="2" id="KW-0472">Membrane</keyword>
<keyword evidence="5" id="KW-1185">Reference proteome</keyword>
<dbReference type="InterPro" id="IPR025241">
    <property type="entry name" value="DUF4190"/>
</dbReference>
<feature type="compositionally biased region" description="Low complexity" evidence="1">
    <location>
        <begin position="67"/>
        <end position="80"/>
    </location>
</feature>
<organism evidence="4 5">
    <name type="scientific">Metallococcus carri</name>
    <dbReference type="NCBI Taxonomy" id="1656884"/>
    <lineage>
        <taxon>Bacteria</taxon>
        <taxon>Bacillati</taxon>
        <taxon>Actinomycetota</taxon>
        <taxon>Actinomycetes</taxon>
        <taxon>Micrococcales</taxon>
        <taxon>Dermacoccaceae</taxon>
        <taxon>Metallococcus</taxon>
    </lineage>
</organism>
<protein>
    <submittedName>
        <fullName evidence="4">DUF4190 domain-containing protein</fullName>
    </submittedName>
</protein>
<keyword evidence="2" id="KW-1133">Transmembrane helix</keyword>
<evidence type="ECO:0000313" key="5">
    <source>
        <dbReference type="Proteomes" id="UP000744769"/>
    </source>
</evidence>
<sequence length="173" mass="17829">MSNYGTPNDPNNPNDPYGQQGGQPYGEQPYGQQGAQGQPYGDPNAPAGQPYGDPNQPQGYGDYDKNQYGQGQYDQSQYGGAAPAYDPNQGGYAGTMAPVENKKANTALILSCVGVFCGILAIVGIVLGVQSKKEIQQSGGTQTGAGKAQAAIIIGAVILVLNVIFGIIQATKG</sequence>
<name>A0A967B179_9MICO</name>
<dbReference type="Pfam" id="PF13828">
    <property type="entry name" value="DUF4190"/>
    <property type="match status" value="1"/>
</dbReference>
<feature type="domain" description="DUF4190" evidence="3">
    <location>
        <begin position="104"/>
        <end position="164"/>
    </location>
</feature>
<feature type="region of interest" description="Disordered" evidence="1">
    <location>
        <begin position="1"/>
        <end position="85"/>
    </location>
</feature>